<dbReference type="Proteomes" id="UP000010384">
    <property type="component" value="Chromosome"/>
</dbReference>
<name>K9TZF8_CHRTP</name>
<keyword evidence="2" id="KW-1185">Reference proteome</keyword>
<proteinExistence type="predicted"/>
<dbReference type="AlphaFoldDB" id="K9TZF8"/>
<sequence>MLGKHLNGSTLLYTGDWGVRAIFPNLLLSIPLIGLPSAQLVCCAVSFRADGVDVGAVFVLFGELWVLFVNSPDWLLQPERIAAAIRIKVAAALREEIESFISLSFCSADDTLENATVYAEVGWLALSKLERPLNESITREIPVNKMLAPTKVPIIHGALKGY</sequence>
<evidence type="ECO:0000313" key="1">
    <source>
        <dbReference type="EMBL" id="AFY87566.1"/>
    </source>
</evidence>
<dbReference type="HOGENOM" id="CLU_1632438_0_0_3"/>
<organism evidence="1 2">
    <name type="scientific">Chroococcidiopsis thermalis (strain PCC 7203)</name>
    <dbReference type="NCBI Taxonomy" id="251229"/>
    <lineage>
        <taxon>Bacteria</taxon>
        <taxon>Bacillati</taxon>
        <taxon>Cyanobacteriota</taxon>
        <taxon>Cyanophyceae</taxon>
        <taxon>Chroococcidiopsidales</taxon>
        <taxon>Chroococcidiopsidaceae</taxon>
        <taxon>Chroococcidiopsis</taxon>
    </lineage>
</organism>
<dbReference type="InParanoid" id="K9TZF8"/>
<protein>
    <submittedName>
        <fullName evidence="1">Uncharacterized protein</fullName>
    </submittedName>
</protein>
<gene>
    <name evidence="1" type="ORF">Chro_2059</name>
</gene>
<accession>K9TZF8</accession>
<dbReference type="EMBL" id="CP003597">
    <property type="protein sequence ID" value="AFY87566.1"/>
    <property type="molecule type" value="Genomic_DNA"/>
</dbReference>
<dbReference type="KEGG" id="cthe:Chro_2059"/>
<reference evidence="1 2" key="1">
    <citation type="submission" date="2012-06" db="EMBL/GenBank/DDBJ databases">
        <title>Finished chromosome of genome of Chroococcidiopsis thermalis PCC 7203.</title>
        <authorList>
            <consortium name="US DOE Joint Genome Institute"/>
            <person name="Gugger M."/>
            <person name="Coursin T."/>
            <person name="Rippka R."/>
            <person name="Tandeau De Marsac N."/>
            <person name="Huntemann M."/>
            <person name="Wei C.-L."/>
            <person name="Han J."/>
            <person name="Detter J.C."/>
            <person name="Han C."/>
            <person name="Tapia R."/>
            <person name="Davenport K."/>
            <person name="Daligault H."/>
            <person name="Erkkila T."/>
            <person name="Gu W."/>
            <person name="Munk A.C.C."/>
            <person name="Teshima H."/>
            <person name="Xu Y."/>
            <person name="Chain P."/>
            <person name="Chen A."/>
            <person name="Krypides N."/>
            <person name="Mavromatis K."/>
            <person name="Markowitz V."/>
            <person name="Szeto E."/>
            <person name="Ivanova N."/>
            <person name="Mikhailova N."/>
            <person name="Ovchinnikova G."/>
            <person name="Pagani I."/>
            <person name="Pati A."/>
            <person name="Goodwin L."/>
            <person name="Peters L."/>
            <person name="Pitluck S."/>
            <person name="Woyke T."/>
            <person name="Kerfeld C."/>
        </authorList>
    </citation>
    <scope>NUCLEOTIDE SEQUENCE [LARGE SCALE GENOMIC DNA]</scope>
    <source>
        <strain evidence="1 2">PCC 7203</strain>
    </source>
</reference>
<evidence type="ECO:0000313" key="2">
    <source>
        <dbReference type="Proteomes" id="UP000010384"/>
    </source>
</evidence>